<dbReference type="FunFam" id="3.30.160.60:FF:001134">
    <property type="entry name" value="Zinc finger protein 70"/>
    <property type="match status" value="1"/>
</dbReference>
<dbReference type="EMBL" id="OB665221">
    <property type="protein sequence ID" value="CAD7232839.1"/>
    <property type="molecule type" value="Genomic_DNA"/>
</dbReference>
<evidence type="ECO:0000256" key="6">
    <source>
        <dbReference type="ARBA" id="ARBA00022771"/>
    </source>
</evidence>
<evidence type="ECO:0000256" key="2">
    <source>
        <dbReference type="ARBA" id="ARBA00004123"/>
    </source>
</evidence>
<dbReference type="OrthoDB" id="6155966at2759"/>
<evidence type="ECO:0000256" key="3">
    <source>
        <dbReference type="ARBA" id="ARBA00006991"/>
    </source>
</evidence>
<keyword evidence="5" id="KW-0677">Repeat</keyword>
<dbReference type="GO" id="GO:0005654">
    <property type="term" value="C:nucleoplasm"/>
    <property type="evidence" value="ECO:0007669"/>
    <property type="project" value="TreeGrafter"/>
</dbReference>
<proteinExistence type="inferred from homology"/>
<comment type="similarity">
    <text evidence="3">Belongs to the krueppel C2H2-type zinc-finger protein family.</text>
</comment>
<feature type="non-terminal residue" evidence="12">
    <location>
        <position position="1"/>
    </location>
</feature>
<keyword evidence="9" id="KW-0238">DNA-binding</keyword>
<protein>
    <submittedName>
        <fullName evidence="12">Uncharacterized protein</fullName>
    </submittedName>
</protein>
<evidence type="ECO:0000256" key="5">
    <source>
        <dbReference type="ARBA" id="ARBA00022737"/>
    </source>
</evidence>
<keyword evidence="10" id="KW-0804">Transcription</keyword>
<dbReference type="PROSITE" id="PS50157">
    <property type="entry name" value="ZINC_FINGER_C2H2_2"/>
    <property type="match status" value="5"/>
</dbReference>
<comment type="subcellular location">
    <subcellularLocation>
        <location evidence="2">Nucleus</location>
    </subcellularLocation>
</comment>
<accession>A0A7R8WJD0</accession>
<evidence type="ECO:0000256" key="10">
    <source>
        <dbReference type="ARBA" id="ARBA00023163"/>
    </source>
</evidence>
<dbReference type="GO" id="GO:0008270">
    <property type="term" value="F:zinc ion binding"/>
    <property type="evidence" value="ECO:0007669"/>
    <property type="project" value="UniProtKB-KW"/>
</dbReference>
<dbReference type="PANTHER" id="PTHR24399:SF54">
    <property type="entry name" value="GASTRULA ZINC FINGER PROTEIN XLCGF26.1-LIKE-RELATED"/>
    <property type="match status" value="1"/>
</dbReference>
<keyword evidence="11" id="KW-0539">Nucleus</keyword>
<evidence type="ECO:0000256" key="1">
    <source>
        <dbReference type="ARBA" id="ARBA00003767"/>
    </source>
</evidence>
<dbReference type="FunFam" id="3.30.160.60:FF:000100">
    <property type="entry name" value="Zinc finger 45-like"/>
    <property type="match status" value="1"/>
</dbReference>
<dbReference type="AlphaFoldDB" id="A0A7R8WJD0"/>
<dbReference type="InterPro" id="IPR036236">
    <property type="entry name" value="Znf_C2H2_sf"/>
</dbReference>
<evidence type="ECO:0000256" key="7">
    <source>
        <dbReference type="ARBA" id="ARBA00022833"/>
    </source>
</evidence>
<reference evidence="12" key="1">
    <citation type="submission" date="2020-11" db="EMBL/GenBank/DDBJ databases">
        <authorList>
            <person name="Tran Van P."/>
        </authorList>
    </citation>
    <scope>NUCLEOTIDE SEQUENCE</scope>
</reference>
<name>A0A7R8WJD0_9CRUS</name>
<evidence type="ECO:0000313" key="12">
    <source>
        <dbReference type="EMBL" id="CAD7232839.1"/>
    </source>
</evidence>
<dbReference type="PANTHER" id="PTHR24399">
    <property type="entry name" value="ZINC FINGER AND BTB DOMAIN-CONTAINING"/>
    <property type="match status" value="1"/>
</dbReference>
<dbReference type="GO" id="GO:0000978">
    <property type="term" value="F:RNA polymerase II cis-regulatory region sequence-specific DNA binding"/>
    <property type="evidence" value="ECO:0007669"/>
    <property type="project" value="TreeGrafter"/>
</dbReference>
<keyword evidence="4" id="KW-0479">Metal-binding</keyword>
<dbReference type="SMART" id="SM00355">
    <property type="entry name" value="ZnF_C2H2"/>
    <property type="match status" value="5"/>
</dbReference>
<keyword evidence="7" id="KW-0862">Zinc</keyword>
<comment type="function">
    <text evidence="1">May be involved in transcriptional regulation.</text>
</comment>
<keyword evidence="6" id="KW-0863">Zinc-finger</keyword>
<dbReference type="SUPFAM" id="SSF57667">
    <property type="entry name" value="beta-beta-alpha zinc fingers"/>
    <property type="match status" value="3"/>
</dbReference>
<evidence type="ECO:0000256" key="8">
    <source>
        <dbReference type="ARBA" id="ARBA00023015"/>
    </source>
</evidence>
<sequence>MASEIQKEPSGLEVQSLDEVLHLAKLEDSQVFSDPNDFSGSGEAVLLQDIAPGPMDSNNLTCDIPDQVEDSEDDGTVRKGKNSGGHCQQKKRFACAVCGKSLSSKKSLQSHERTHTQEKPFACRICGKSFAHSSNLSRHKLIHTGEKPFACRICGKSSGHLSCHKLTHTGEKPFACRICGKSFARKGDLSTHKLTHTGEKPYACRFCGKSFAQSRYLSTHKSTHTGEKPFAFRICGKSFAQGKNLSRHKTLFLDPWTMITKHATYLIGLRSVRTTALSEMERIQVIANRRNALLALYAANLSKAKRAFGLTSALTQERKPSLAGFSQADTHWGETLCLQDLWKSIRTEYPFVHAFVDAYWRETLCLQDLWRIIRTELPFIQPQADTHWGETLCLQD</sequence>
<dbReference type="GO" id="GO:0002682">
    <property type="term" value="P:regulation of immune system process"/>
    <property type="evidence" value="ECO:0007669"/>
    <property type="project" value="TreeGrafter"/>
</dbReference>
<dbReference type="Pfam" id="PF00096">
    <property type="entry name" value="zf-C2H2"/>
    <property type="match status" value="4"/>
</dbReference>
<dbReference type="InterPro" id="IPR013087">
    <property type="entry name" value="Znf_C2H2_type"/>
</dbReference>
<gene>
    <name evidence="12" type="ORF">CTOB1V02_LOCUS10666</name>
</gene>
<evidence type="ECO:0000256" key="9">
    <source>
        <dbReference type="ARBA" id="ARBA00023125"/>
    </source>
</evidence>
<dbReference type="FunFam" id="3.30.160.60:FF:000193">
    <property type="entry name" value="Zinc finger protein 300"/>
    <property type="match status" value="1"/>
</dbReference>
<dbReference type="PROSITE" id="PS00028">
    <property type="entry name" value="ZINC_FINGER_C2H2_1"/>
    <property type="match status" value="4"/>
</dbReference>
<dbReference type="GO" id="GO:0001227">
    <property type="term" value="F:DNA-binding transcription repressor activity, RNA polymerase II-specific"/>
    <property type="evidence" value="ECO:0007669"/>
    <property type="project" value="TreeGrafter"/>
</dbReference>
<dbReference type="Gene3D" id="3.30.160.60">
    <property type="entry name" value="Classic Zinc Finger"/>
    <property type="match status" value="6"/>
</dbReference>
<evidence type="ECO:0000256" key="4">
    <source>
        <dbReference type="ARBA" id="ARBA00022723"/>
    </source>
</evidence>
<dbReference type="GO" id="GO:0001817">
    <property type="term" value="P:regulation of cytokine production"/>
    <property type="evidence" value="ECO:0007669"/>
    <property type="project" value="TreeGrafter"/>
</dbReference>
<evidence type="ECO:0000256" key="11">
    <source>
        <dbReference type="ARBA" id="ARBA00023242"/>
    </source>
</evidence>
<keyword evidence="8" id="KW-0805">Transcription regulation</keyword>
<dbReference type="FunFam" id="3.30.160.60:FF:002343">
    <property type="entry name" value="Zinc finger protein 33A"/>
    <property type="match status" value="2"/>
</dbReference>
<organism evidence="12">
    <name type="scientific">Cyprideis torosa</name>
    <dbReference type="NCBI Taxonomy" id="163714"/>
    <lineage>
        <taxon>Eukaryota</taxon>
        <taxon>Metazoa</taxon>
        <taxon>Ecdysozoa</taxon>
        <taxon>Arthropoda</taxon>
        <taxon>Crustacea</taxon>
        <taxon>Oligostraca</taxon>
        <taxon>Ostracoda</taxon>
        <taxon>Podocopa</taxon>
        <taxon>Podocopida</taxon>
        <taxon>Cytherocopina</taxon>
        <taxon>Cytheroidea</taxon>
        <taxon>Cytherideidae</taxon>
        <taxon>Cyprideis</taxon>
    </lineage>
</organism>